<dbReference type="AlphaFoldDB" id="A0A1I7XHD2"/>
<reference evidence="2" key="1">
    <citation type="submission" date="2016-11" db="UniProtKB">
        <authorList>
            <consortium name="WormBaseParasite"/>
        </authorList>
    </citation>
    <scope>IDENTIFICATION</scope>
</reference>
<evidence type="ECO:0000313" key="2">
    <source>
        <dbReference type="WBParaSite" id="Hba_16727"/>
    </source>
</evidence>
<sequence length="128" mass="13682">MISTLHGADDRARPTSTTGGYATASCQSLHFVDTHFLLSLTSIPDTEYCNPPTHNLPNTVSHSTKMAYNVNSAAAAAFAYAHLPCPSTTTPGQGFSYNMTTVPAMTMFPTAGYNAGEHGKRENLRNLV</sequence>
<protein>
    <submittedName>
        <fullName evidence="2">OAR domain-containing protein</fullName>
    </submittedName>
</protein>
<keyword evidence="1" id="KW-1185">Reference proteome</keyword>
<dbReference type="Proteomes" id="UP000095283">
    <property type="component" value="Unplaced"/>
</dbReference>
<proteinExistence type="predicted"/>
<accession>A0A1I7XHD2</accession>
<evidence type="ECO:0000313" key="1">
    <source>
        <dbReference type="Proteomes" id="UP000095283"/>
    </source>
</evidence>
<name>A0A1I7XHD2_HETBA</name>
<dbReference type="WBParaSite" id="Hba_16727">
    <property type="protein sequence ID" value="Hba_16727"/>
    <property type="gene ID" value="Hba_16727"/>
</dbReference>
<organism evidence="1 2">
    <name type="scientific">Heterorhabditis bacteriophora</name>
    <name type="common">Entomopathogenic nematode worm</name>
    <dbReference type="NCBI Taxonomy" id="37862"/>
    <lineage>
        <taxon>Eukaryota</taxon>
        <taxon>Metazoa</taxon>
        <taxon>Ecdysozoa</taxon>
        <taxon>Nematoda</taxon>
        <taxon>Chromadorea</taxon>
        <taxon>Rhabditida</taxon>
        <taxon>Rhabditina</taxon>
        <taxon>Rhabditomorpha</taxon>
        <taxon>Strongyloidea</taxon>
        <taxon>Heterorhabditidae</taxon>
        <taxon>Heterorhabditis</taxon>
    </lineage>
</organism>